<reference evidence="1" key="1">
    <citation type="journal article" date="2014" name="Front. Microbiol.">
        <title>High frequency of phylogenetically diverse reductive dehalogenase-homologous genes in deep subseafloor sedimentary metagenomes.</title>
        <authorList>
            <person name="Kawai M."/>
            <person name="Futagami T."/>
            <person name="Toyoda A."/>
            <person name="Takaki Y."/>
            <person name="Nishi S."/>
            <person name="Hori S."/>
            <person name="Arai W."/>
            <person name="Tsubouchi T."/>
            <person name="Morono Y."/>
            <person name="Uchiyama I."/>
            <person name="Ito T."/>
            <person name="Fujiyama A."/>
            <person name="Inagaki F."/>
            <person name="Takami H."/>
        </authorList>
    </citation>
    <scope>NUCLEOTIDE SEQUENCE</scope>
    <source>
        <strain evidence="1">Expedition CK06-06</strain>
    </source>
</reference>
<protein>
    <submittedName>
        <fullName evidence="1">Uncharacterized protein</fullName>
    </submittedName>
</protein>
<evidence type="ECO:0000313" key="1">
    <source>
        <dbReference type="EMBL" id="GAF88381.1"/>
    </source>
</evidence>
<organism evidence="1">
    <name type="scientific">marine sediment metagenome</name>
    <dbReference type="NCBI Taxonomy" id="412755"/>
    <lineage>
        <taxon>unclassified sequences</taxon>
        <taxon>metagenomes</taxon>
        <taxon>ecological metagenomes</taxon>
    </lineage>
</organism>
<proteinExistence type="predicted"/>
<gene>
    <name evidence="1" type="ORF">S01H1_31162</name>
</gene>
<dbReference type="AlphaFoldDB" id="X0TM95"/>
<accession>X0TM95</accession>
<comment type="caution">
    <text evidence="1">The sequence shown here is derived from an EMBL/GenBank/DDBJ whole genome shotgun (WGS) entry which is preliminary data.</text>
</comment>
<feature type="non-terminal residue" evidence="1">
    <location>
        <position position="34"/>
    </location>
</feature>
<sequence length="34" mass="3802">MVTTHNQQINSTKDGLLGNTLLFSDLISKTIWVI</sequence>
<dbReference type="EMBL" id="BARS01019213">
    <property type="protein sequence ID" value="GAF88381.1"/>
    <property type="molecule type" value="Genomic_DNA"/>
</dbReference>
<name>X0TM95_9ZZZZ</name>